<dbReference type="HOGENOM" id="CLU_072792_1_2_5"/>
<dbReference type="Pfam" id="PF20408">
    <property type="entry name" value="Abhydrolase_11"/>
    <property type="match status" value="1"/>
</dbReference>
<dbReference type="AlphaFoldDB" id="F7YAF8"/>
<dbReference type="KEGG" id="mop:Mesop_3184"/>
<evidence type="ECO:0000313" key="3">
    <source>
        <dbReference type="Proteomes" id="UP000001623"/>
    </source>
</evidence>
<accession>F7YAF8</accession>
<dbReference type="SUPFAM" id="SSF53474">
    <property type="entry name" value="alpha/beta-Hydrolases"/>
    <property type="match status" value="1"/>
</dbReference>
<dbReference type="Proteomes" id="UP000001623">
    <property type="component" value="Chromosome"/>
</dbReference>
<organism evidence="2 3">
    <name type="scientific">Mesorhizobium opportunistum (strain LMG 24607 / HAMBI 3007 / WSM2075)</name>
    <dbReference type="NCBI Taxonomy" id="536019"/>
    <lineage>
        <taxon>Bacteria</taxon>
        <taxon>Pseudomonadati</taxon>
        <taxon>Pseudomonadota</taxon>
        <taxon>Alphaproteobacteria</taxon>
        <taxon>Hyphomicrobiales</taxon>
        <taxon>Phyllobacteriaceae</taxon>
        <taxon>Mesorhizobium</taxon>
    </lineage>
</organism>
<dbReference type="PANTHER" id="PTHR13136:SF11">
    <property type="entry name" value="TESTIS-EXPRESSED PROTEIN 30"/>
    <property type="match status" value="1"/>
</dbReference>
<dbReference type="Gene3D" id="3.40.50.1820">
    <property type="entry name" value="alpha/beta hydrolase"/>
    <property type="match status" value="1"/>
</dbReference>
<gene>
    <name evidence="2" type="ordered locus">Mesop_3184</name>
</gene>
<proteinExistence type="predicted"/>
<protein>
    <recommendedName>
        <fullName evidence="1">KANL3/Tex30 alpha/beta hydrolase-like domain-containing protein</fullName>
    </recommendedName>
</protein>
<dbReference type="ESTHER" id="mesow-f7yaf8">
    <property type="family name" value="NLS3-Tex30"/>
</dbReference>
<dbReference type="RefSeq" id="WP_013894325.1">
    <property type="nucleotide sequence ID" value="NC_015675.1"/>
</dbReference>
<evidence type="ECO:0000313" key="2">
    <source>
        <dbReference type="EMBL" id="AEH87636.1"/>
    </source>
</evidence>
<evidence type="ECO:0000259" key="1">
    <source>
        <dbReference type="Pfam" id="PF20408"/>
    </source>
</evidence>
<dbReference type="InterPro" id="IPR026555">
    <property type="entry name" value="NSL3/Tex30"/>
</dbReference>
<dbReference type="eggNOG" id="COG3571">
    <property type="taxonomic scope" value="Bacteria"/>
</dbReference>
<dbReference type="STRING" id="536019.Mesop_3184"/>
<reference evidence="2 3" key="1">
    <citation type="submission" date="2010-10" db="EMBL/GenBank/DDBJ databases">
        <title>Complete sequence of Mesorhizobium opportunistum WSM2075.</title>
        <authorList>
            <consortium name="US DOE Joint Genome Institute"/>
            <person name="Lucas S."/>
            <person name="Copeland A."/>
            <person name="Lapidus A."/>
            <person name="Cheng J.-F."/>
            <person name="Bruce D."/>
            <person name="Goodwin L."/>
            <person name="Pitluck S."/>
            <person name="Chertkov O."/>
            <person name="Misra M."/>
            <person name="Detter J.C."/>
            <person name="Han C."/>
            <person name="Tapia R."/>
            <person name="Land M."/>
            <person name="Hauser L."/>
            <person name="Kyrpides N."/>
            <person name="Ovchinnikova G."/>
            <person name="Mavrommatis K.M."/>
            <person name="Tiwari R.P."/>
            <person name="Howieson J.G."/>
            <person name="O'Hara G.W."/>
            <person name="Nandasena K.G."/>
            <person name="Woyke T."/>
        </authorList>
    </citation>
    <scope>NUCLEOTIDE SEQUENCE [LARGE SCALE GENOMIC DNA]</scope>
    <source>
        <strain evidence="3">LMG 24607 / HAMBI 3007 / WSM2075</strain>
    </source>
</reference>
<dbReference type="PANTHER" id="PTHR13136">
    <property type="entry name" value="TESTIS DEVELOPMENT PROTEIN PRTD"/>
    <property type="match status" value="1"/>
</dbReference>
<name>F7YAF8_MESOW</name>
<sequence length="227" mass="24668">MTTFLFDGHDTAPVTILLAHGAGASMDSPSMTATAKALATAGLQVARFEFHYMAARRYGHRKPPPRAETVNPEYIKAIADLRARGVTGPLIIGGKSMGGRVASMVADEMFAKGEIVGLVCLGYPFHPPGKPEQLRTKHLIGLKTPTLIFQGTRDEFGTPDEVAGYGLSDSIEVVWLEDGDHDLKPRKSVSGLSTADHLRTLAETVRDWEARALANRADFRTGRDQKR</sequence>
<dbReference type="InterPro" id="IPR029058">
    <property type="entry name" value="AB_hydrolase_fold"/>
</dbReference>
<feature type="domain" description="KANL3/Tex30 alpha/beta hydrolase-like" evidence="1">
    <location>
        <begin position="14"/>
        <end position="208"/>
    </location>
</feature>
<dbReference type="EMBL" id="CP002279">
    <property type="protein sequence ID" value="AEH87636.1"/>
    <property type="molecule type" value="Genomic_DNA"/>
</dbReference>
<dbReference type="InterPro" id="IPR046879">
    <property type="entry name" value="KANL3/Tex30_Abhydrolase"/>
</dbReference>